<name>A0A076F9T7_9BACT</name>
<reference evidence="2" key="1">
    <citation type="journal article" date="2014" name="Genome Announc.">
        <title>Complete Genome Sequence of Campylobacter iguaniorum Strain 1485ET, Isolated from a Bearded Dragon (Pogona vitticeps).</title>
        <authorList>
            <person name="Gilbert M.J."/>
            <person name="Miller W.G."/>
            <person name="Yee E."/>
            <person name="Kik M."/>
            <person name="Wagenaar J.A."/>
            <person name="Duim B."/>
        </authorList>
    </citation>
    <scope>NUCLEOTIDE SEQUENCE [LARGE SCALE GENOMIC DNA]</scope>
    <source>
        <strain evidence="2">1485E</strain>
    </source>
</reference>
<sequence length="77" mass="9159">MKDYENEITPEEMSYELDLMMQGMLYYAGVKKDRLLDACDLYIENIDDVLENSKSEGVDEVIEVVEYMKKNYKELFK</sequence>
<proteinExistence type="predicted"/>
<dbReference type="HOGENOM" id="CLU_184396_1_0_7"/>
<accession>A0A076F9T7</accession>
<protein>
    <submittedName>
        <fullName evidence="1">Uncharacterized protein</fullName>
    </submittedName>
</protein>
<dbReference type="EMBL" id="CP009043">
    <property type="protein sequence ID" value="AII14975.1"/>
    <property type="molecule type" value="Genomic_DNA"/>
</dbReference>
<dbReference type="eggNOG" id="ENOG5031VGA">
    <property type="taxonomic scope" value="Bacteria"/>
</dbReference>
<dbReference type="STRING" id="1244531.CIG2463D_1232"/>
<keyword evidence="2" id="KW-1185">Reference proteome</keyword>
<dbReference type="OrthoDB" id="5359049at2"/>
<organism evidence="1 2">
    <name type="scientific">Campylobacter iguaniorum</name>
    <dbReference type="NCBI Taxonomy" id="1244531"/>
    <lineage>
        <taxon>Bacteria</taxon>
        <taxon>Pseudomonadati</taxon>
        <taxon>Campylobacterota</taxon>
        <taxon>Epsilonproteobacteria</taxon>
        <taxon>Campylobacterales</taxon>
        <taxon>Campylobacteraceae</taxon>
        <taxon>Campylobacter</taxon>
    </lineage>
</organism>
<dbReference type="AlphaFoldDB" id="A0A076F9T7"/>
<dbReference type="PATRIC" id="fig|1244531.5.peg.1242"/>
<dbReference type="Proteomes" id="UP000028486">
    <property type="component" value="Chromosome"/>
</dbReference>
<dbReference type="RefSeq" id="WP_038454555.1">
    <property type="nucleotide sequence ID" value="NZ_CP009043.1"/>
</dbReference>
<dbReference type="KEGG" id="caj:CIG1485E_1141"/>
<gene>
    <name evidence="1" type="ORF">CIG1485E_1141</name>
</gene>
<evidence type="ECO:0000313" key="1">
    <source>
        <dbReference type="EMBL" id="AII14975.1"/>
    </source>
</evidence>
<evidence type="ECO:0000313" key="2">
    <source>
        <dbReference type="Proteomes" id="UP000028486"/>
    </source>
</evidence>